<evidence type="ECO:0000256" key="1">
    <source>
        <dbReference type="SAM" id="MobiDB-lite"/>
    </source>
</evidence>
<keyword evidence="2" id="KW-0496">Mitochondrion</keyword>
<dbReference type="CDD" id="cd00303">
    <property type="entry name" value="retropepsin_like"/>
    <property type="match status" value="1"/>
</dbReference>
<dbReference type="EMBL" id="LKAM01000001">
    <property type="protein sequence ID" value="KUM51266.1"/>
    <property type="molecule type" value="Genomic_DNA"/>
</dbReference>
<geneLocation type="mitochondrion" evidence="2"/>
<accession>A0A101M551</accession>
<gene>
    <name evidence="2" type="ORF">ABT39_MTgene1113</name>
</gene>
<organism evidence="2">
    <name type="scientific">Picea glauca</name>
    <name type="common">White spruce</name>
    <name type="synonym">Pinus glauca</name>
    <dbReference type="NCBI Taxonomy" id="3330"/>
    <lineage>
        <taxon>Eukaryota</taxon>
        <taxon>Viridiplantae</taxon>
        <taxon>Streptophyta</taxon>
        <taxon>Embryophyta</taxon>
        <taxon>Tracheophyta</taxon>
        <taxon>Spermatophyta</taxon>
        <taxon>Pinopsida</taxon>
        <taxon>Pinidae</taxon>
        <taxon>Conifers I</taxon>
        <taxon>Pinales</taxon>
        <taxon>Pinaceae</taxon>
        <taxon>Picea</taxon>
    </lineage>
</organism>
<name>A0A101M551_PICGL</name>
<feature type="region of interest" description="Disordered" evidence="1">
    <location>
        <begin position="168"/>
        <end position="187"/>
    </location>
</feature>
<reference evidence="2" key="1">
    <citation type="journal article" date="2015" name="Genome Biol. Evol.">
        <title>Organellar Genomes of White Spruce (Picea glauca): Assembly and Annotation.</title>
        <authorList>
            <person name="Jackman S.D."/>
            <person name="Warren R.L."/>
            <person name="Gibb E.A."/>
            <person name="Vandervalk B.P."/>
            <person name="Mohamadi H."/>
            <person name="Chu J."/>
            <person name="Raymond A."/>
            <person name="Pleasance S."/>
            <person name="Coope R."/>
            <person name="Wildung M.R."/>
            <person name="Ritland C.E."/>
            <person name="Bousquet J."/>
            <person name="Jones S.J."/>
            <person name="Bohlmann J."/>
            <person name="Birol I."/>
        </authorList>
    </citation>
    <scope>NUCLEOTIDE SEQUENCE [LARGE SCALE GENOMIC DNA]</scope>
    <source>
        <tissue evidence="2">Flushing bud</tissue>
    </source>
</reference>
<sequence length="187" mass="20302">MSTNVWKKLGSPELVPSIITLRAYDGQFSQPEGLYKNVPIELASKMVFIDVEVVDAPVGYNILLGLSYMYPMKAIALAVFHIMMFPHNGKIVPLDQLTYYDPKPQTNLDNVMPTLGGSQPITSYTKVYTKVSPGVFKYSTLLGTYHDPPPQLPSPGASLICTITSSNQPLATSSQSSGVPSSNESIS</sequence>
<protein>
    <submittedName>
        <fullName evidence="2">Uncharacterized protein</fullName>
    </submittedName>
</protein>
<proteinExistence type="predicted"/>
<evidence type="ECO:0000313" key="2">
    <source>
        <dbReference type="EMBL" id="KUM51266.1"/>
    </source>
</evidence>
<dbReference type="AlphaFoldDB" id="A0A101M551"/>
<comment type="caution">
    <text evidence="2">The sequence shown here is derived from an EMBL/GenBank/DDBJ whole genome shotgun (WGS) entry which is preliminary data.</text>
</comment>